<dbReference type="PROSITE" id="PS00837">
    <property type="entry name" value="ALADH_PNT_2"/>
    <property type="match status" value="1"/>
</dbReference>
<comment type="cofactor">
    <cofactor evidence="10">
        <name>Mg(2+)</name>
        <dbReference type="ChEBI" id="CHEBI:18420"/>
    </cofactor>
    <text evidence="10">Binds 1 Mg(2+) ion per subunit.</text>
</comment>
<sequence>MKIGIVKEQKNNENRVGITPSGVVQLRNAGYQLFVEKEAGVGSGFSDLAYEEAGAVISTVDDTWACDMVIKVKEPLPSEYHYLREGLILYTYFHLAANKELAEKLIETKVTAVAYETMQEADGSLPLLAPMSEVAGRMAVIAGMQFLQKQYGGKGLILSGVPGVAKGKVVIIGGGVVGINAAKMALGLGAQVTILDVNKKVLQKIDDLFNEQVETLFSNEKNIDDVVTKADLVVGAVLLPGAKAPTLVTEETIAKMVPGSVLVDIPIDQGGIFETSDHATTLEEPVYVKHGVIHYTVANIPGAVPKTSTEALTNVTIPYVNEILNYLNGKEVRYERMVRSGINTIDGKLVNAAVAESLDMPYTEII</sequence>
<dbReference type="SUPFAM" id="SSF52283">
    <property type="entry name" value="Formate/glycerate dehydrogenase catalytic domain-like"/>
    <property type="match status" value="1"/>
</dbReference>
<dbReference type="PIRSF" id="PIRSF000183">
    <property type="entry name" value="Alanine_dh"/>
    <property type="match status" value="1"/>
</dbReference>
<dbReference type="InterPro" id="IPR008142">
    <property type="entry name" value="AlaDH/PNT_CS1"/>
</dbReference>
<protein>
    <recommendedName>
        <fullName evidence="3 6">Alanine dehydrogenase</fullName>
        <ecNumber evidence="3 6">1.4.1.1</ecNumber>
    </recommendedName>
</protein>
<evidence type="ECO:0000256" key="9">
    <source>
        <dbReference type="PIRSR" id="PIRSR000183-3"/>
    </source>
</evidence>
<dbReference type="STRING" id="154621.RV11_GL000255"/>
<dbReference type="InterPro" id="IPR008141">
    <property type="entry name" value="Ala_DH"/>
</dbReference>
<evidence type="ECO:0000256" key="7">
    <source>
        <dbReference type="PIRSR" id="PIRSR000183-1"/>
    </source>
</evidence>
<dbReference type="eggNOG" id="COG0686">
    <property type="taxonomic scope" value="Bacteria"/>
</dbReference>
<dbReference type="PROSITE" id="PS00836">
    <property type="entry name" value="ALADH_PNT_1"/>
    <property type="match status" value="1"/>
</dbReference>
<dbReference type="GO" id="GO:0000166">
    <property type="term" value="F:nucleotide binding"/>
    <property type="evidence" value="ECO:0007669"/>
    <property type="project" value="UniProtKB-KW"/>
</dbReference>
<evidence type="ECO:0000259" key="12">
    <source>
        <dbReference type="SMART" id="SM01003"/>
    </source>
</evidence>
<dbReference type="RefSeq" id="WP_010768293.1">
    <property type="nucleotide sequence ID" value="NZ_ASWE01000003.1"/>
</dbReference>
<dbReference type="InterPro" id="IPR036291">
    <property type="entry name" value="NAD(P)-bd_dom_sf"/>
</dbReference>
<dbReference type="PATRIC" id="fig|1158610.3.peg.1617"/>
<dbReference type="EMBL" id="AJAT01000014">
    <property type="protein sequence ID" value="EOL44000.1"/>
    <property type="molecule type" value="Genomic_DNA"/>
</dbReference>
<dbReference type="Proteomes" id="UP000013785">
    <property type="component" value="Unassembled WGS sequence"/>
</dbReference>
<dbReference type="EC" id="1.4.1.1" evidence="3 6"/>
<name>R3WQB5_9ENTE</name>
<evidence type="ECO:0000256" key="3">
    <source>
        <dbReference type="ARBA" id="ARBA00012897"/>
    </source>
</evidence>
<dbReference type="AlphaFoldDB" id="R3WQB5"/>
<gene>
    <name evidence="13" type="ORF">UC3_01630</name>
</gene>
<feature type="binding site" evidence="8">
    <location>
        <position position="73"/>
    </location>
    <ligand>
        <name>substrate</name>
    </ligand>
</feature>
<comment type="caution">
    <text evidence="13">The sequence shown here is derived from an EMBL/GenBank/DDBJ whole genome shotgun (WGS) entry which is preliminary data.</text>
</comment>
<keyword evidence="10" id="KW-0460">Magnesium</keyword>
<dbReference type="GO" id="GO:0046872">
    <property type="term" value="F:metal ion binding"/>
    <property type="evidence" value="ECO:0007669"/>
    <property type="project" value="UniProtKB-KW"/>
</dbReference>
<keyword evidence="14" id="KW-1185">Reference proteome</keyword>
<evidence type="ECO:0000256" key="5">
    <source>
        <dbReference type="ARBA" id="ARBA00023027"/>
    </source>
</evidence>
<feature type="binding site" evidence="9">
    <location>
        <begin position="237"/>
        <end position="238"/>
    </location>
    <ligand>
        <name>NAD(+)</name>
        <dbReference type="ChEBI" id="CHEBI:57540"/>
    </ligand>
</feature>
<dbReference type="OrthoDB" id="9804592at2"/>
<comment type="pathway">
    <text evidence="1">Amino-acid degradation; L-alanine degradation via dehydrogenase pathway; NH(3) and pyruvate from L-alanine: step 1/1.</text>
</comment>
<feature type="binding site" evidence="9">
    <location>
        <begin position="265"/>
        <end position="268"/>
    </location>
    <ligand>
        <name>NAD(+)</name>
        <dbReference type="ChEBI" id="CHEBI:57540"/>
    </ligand>
</feature>
<dbReference type="SMART" id="SM01003">
    <property type="entry name" value="AlaDh_PNT_N"/>
    <property type="match status" value="1"/>
</dbReference>
<dbReference type="PANTHER" id="PTHR42795:SF1">
    <property type="entry name" value="ALANINE DEHYDROGENASE"/>
    <property type="match status" value="1"/>
</dbReference>
<feature type="binding site" evidence="9">
    <location>
        <position position="218"/>
    </location>
    <ligand>
        <name>NAD(+)</name>
        <dbReference type="ChEBI" id="CHEBI:57540"/>
    </ligand>
</feature>
<dbReference type="Gene3D" id="3.40.50.720">
    <property type="entry name" value="NAD(P)-binding Rossmann-like Domain"/>
    <property type="match status" value="2"/>
</dbReference>
<organism evidence="13 14">
    <name type="scientific">Enterococcus phoeniculicola ATCC BAA-412</name>
    <dbReference type="NCBI Taxonomy" id="1158610"/>
    <lineage>
        <taxon>Bacteria</taxon>
        <taxon>Bacillati</taxon>
        <taxon>Bacillota</taxon>
        <taxon>Bacilli</taxon>
        <taxon>Lactobacillales</taxon>
        <taxon>Enterococcaceae</taxon>
        <taxon>Enterococcus</taxon>
    </lineage>
</organism>
<comment type="similarity">
    <text evidence="2 6">Belongs to the AlaDH/PNT family.</text>
</comment>
<dbReference type="FunFam" id="3.40.50.720:FF:000049">
    <property type="entry name" value="Alanine dehydrogenase"/>
    <property type="match status" value="1"/>
</dbReference>
<feature type="binding site" evidence="9">
    <location>
        <position position="132"/>
    </location>
    <ligand>
        <name>NAD(+)</name>
        <dbReference type="ChEBI" id="CHEBI:57540"/>
    </ligand>
</feature>
<feature type="active site" description="Proton donor/acceptor" evidence="7">
    <location>
        <position position="268"/>
    </location>
</feature>
<dbReference type="PANTHER" id="PTHR42795">
    <property type="entry name" value="ALANINE DEHYDROGENASE"/>
    <property type="match status" value="1"/>
</dbReference>
<dbReference type="GO" id="GO:0000286">
    <property type="term" value="F:alanine dehydrogenase activity"/>
    <property type="evidence" value="ECO:0007669"/>
    <property type="project" value="UniProtKB-UniRule"/>
</dbReference>
<keyword evidence="5 6" id="KW-0520">NAD</keyword>
<proteinExistence type="inferred from homology"/>
<evidence type="ECO:0000256" key="8">
    <source>
        <dbReference type="PIRSR" id="PIRSR000183-2"/>
    </source>
</evidence>
<evidence type="ECO:0000313" key="13">
    <source>
        <dbReference type="EMBL" id="EOL44000.1"/>
    </source>
</evidence>
<dbReference type="InterPro" id="IPR007698">
    <property type="entry name" value="AlaDH/PNT_NAD(H)-bd"/>
</dbReference>
<feature type="binding site" evidence="8">
    <location>
        <position position="15"/>
    </location>
    <ligand>
        <name>substrate</name>
    </ligand>
</feature>
<comment type="catalytic activity">
    <reaction evidence="6">
        <text>L-alanine + NAD(+) + H2O = pyruvate + NH4(+) + NADH + H(+)</text>
        <dbReference type="Rhea" id="RHEA:18405"/>
        <dbReference type="ChEBI" id="CHEBI:15361"/>
        <dbReference type="ChEBI" id="CHEBI:15377"/>
        <dbReference type="ChEBI" id="CHEBI:15378"/>
        <dbReference type="ChEBI" id="CHEBI:28938"/>
        <dbReference type="ChEBI" id="CHEBI:57540"/>
        <dbReference type="ChEBI" id="CHEBI:57945"/>
        <dbReference type="ChEBI" id="CHEBI:57972"/>
        <dbReference type="EC" id="1.4.1.1"/>
    </reaction>
</comment>
<dbReference type="HOGENOM" id="CLU_003376_3_0_9"/>
<dbReference type="GO" id="GO:0042853">
    <property type="term" value="P:L-alanine catabolic process"/>
    <property type="evidence" value="ECO:0007669"/>
    <property type="project" value="UniProtKB-UniPathway"/>
</dbReference>
<keyword evidence="4 6" id="KW-0560">Oxidoreductase</keyword>
<feature type="domain" description="Alanine dehydrogenase/pyridine nucleotide transhydrogenase NAD(H)-binding" evidence="11">
    <location>
        <begin position="147"/>
        <end position="296"/>
    </location>
</feature>
<feature type="domain" description="Alanine dehydrogenase/pyridine nucleotide transhydrogenase N-terminal" evidence="12">
    <location>
        <begin position="4"/>
        <end position="135"/>
    </location>
</feature>
<evidence type="ECO:0000256" key="10">
    <source>
        <dbReference type="PIRSR" id="PIRSR000183-4"/>
    </source>
</evidence>
<evidence type="ECO:0000256" key="1">
    <source>
        <dbReference type="ARBA" id="ARBA00005206"/>
    </source>
</evidence>
<evidence type="ECO:0000256" key="6">
    <source>
        <dbReference type="PIRNR" id="PIRNR000183"/>
    </source>
</evidence>
<keyword evidence="9" id="KW-0547">Nucleotide-binding</keyword>
<dbReference type="InterPro" id="IPR008143">
    <property type="entry name" value="Ala_DH/PNT_CS2"/>
</dbReference>
<dbReference type="InterPro" id="IPR007886">
    <property type="entry name" value="AlaDH/PNT_N"/>
</dbReference>
<evidence type="ECO:0000256" key="4">
    <source>
        <dbReference type="ARBA" id="ARBA00023002"/>
    </source>
</evidence>
<evidence type="ECO:0000256" key="2">
    <source>
        <dbReference type="ARBA" id="ARBA00005689"/>
    </source>
</evidence>
<dbReference type="Pfam" id="PF01262">
    <property type="entry name" value="AlaDh_PNT_C"/>
    <property type="match status" value="1"/>
</dbReference>
<accession>R3WQB5</accession>
<feature type="binding site" evidence="9">
    <location>
        <position position="196"/>
    </location>
    <ligand>
        <name>NAD(+)</name>
        <dbReference type="ChEBI" id="CHEBI:57540"/>
    </ligand>
</feature>
<reference evidence="13 14" key="1">
    <citation type="submission" date="2013-02" db="EMBL/GenBank/DDBJ databases">
        <title>The Genome Sequence of Enterococcus phoeniculicola BAA-412.</title>
        <authorList>
            <consortium name="The Broad Institute Genome Sequencing Platform"/>
            <consortium name="The Broad Institute Genome Sequencing Center for Infectious Disease"/>
            <person name="Earl A.M."/>
            <person name="Gilmore M.S."/>
            <person name="Lebreton F."/>
            <person name="Walker B."/>
            <person name="Young S.K."/>
            <person name="Zeng Q."/>
            <person name="Gargeya S."/>
            <person name="Fitzgerald M."/>
            <person name="Haas B."/>
            <person name="Abouelleil A."/>
            <person name="Alvarado L."/>
            <person name="Arachchi H.M."/>
            <person name="Berlin A.M."/>
            <person name="Chapman S.B."/>
            <person name="Dewar J."/>
            <person name="Goldberg J."/>
            <person name="Griggs A."/>
            <person name="Gujja S."/>
            <person name="Hansen M."/>
            <person name="Howarth C."/>
            <person name="Imamovic A."/>
            <person name="Larimer J."/>
            <person name="McCowan C."/>
            <person name="Murphy C."/>
            <person name="Neiman D."/>
            <person name="Pearson M."/>
            <person name="Priest M."/>
            <person name="Roberts A."/>
            <person name="Saif S."/>
            <person name="Shea T."/>
            <person name="Sisk P."/>
            <person name="Sykes S."/>
            <person name="Wortman J."/>
            <person name="Nusbaum C."/>
            <person name="Birren B."/>
        </authorList>
    </citation>
    <scope>NUCLEOTIDE SEQUENCE [LARGE SCALE GENOMIC DNA]</scope>
    <source>
        <strain evidence="13 14">ATCC BAA-412</strain>
    </source>
</reference>
<keyword evidence="10" id="KW-0479">Metal-binding</keyword>
<evidence type="ECO:0000259" key="11">
    <source>
        <dbReference type="SMART" id="SM01002"/>
    </source>
</evidence>
<dbReference type="NCBIfam" id="TIGR00518">
    <property type="entry name" value="alaDH"/>
    <property type="match status" value="1"/>
</dbReference>
<dbReference type="GO" id="GO:0005886">
    <property type="term" value="C:plasma membrane"/>
    <property type="evidence" value="ECO:0007669"/>
    <property type="project" value="TreeGrafter"/>
</dbReference>
<dbReference type="UniPathway" id="UPA00527">
    <property type="reaction ID" value="UER00585"/>
</dbReference>
<evidence type="ECO:0000313" key="14">
    <source>
        <dbReference type="Proteomes" id="UP000013785"/>
    </source>
</evidence>
<feature type="binding site" evidence="10">
    <location>
        <position position="322"/>
    </location>
    <ligand>
        <name>Mg(2+)</name>
        <dbReference type="ChEBI" id="CHEBI:18420"/>
    </ligand>
</feature>
<dbReference type="SMART" id="SM01002">
    <property type="entry name" value="AlaDh_PNT_C"/>
    <property type="match status" value="1"/>
</dbReference>
<dbReference type="Pfam" id="PF05222">
    <property type="entry name" value="AlaDh_PNT_N"/>
    <property type="match status" value="1"/>
</dbReference>
<feature type="active site" description="Proton donor/acceptor" evidence="7">
    <location>
        <position position="94"/>
    </location>
</feature>
<dbReference type="SUPFAM" id="SSF51735">
    <property type="entry name" value="NAD(P)-binding Rossmann-fold domains"/>
    <property type="match status" value="1"/>
</dbReference>
<dbReference type="CDD" id="cd05305">
    <property type="entry name" value="L-AlaDH"/>
    <property type="match status" value="1"/>
</dbReference>